<accession>A0A0C9SW42</accession>
<feature type="region of interest" description="Disordered" evidence="1">
    <location>
        <begin position="40"/>
        <end position="118"/>
    </location>
</feature>
<dbReference type="AlphaFoldDB" id="A0A0C9SW42"/>
<reference evidence="2 3" key="1">
    <citation type="submission" date="2014-06" db="EMBL/GenBank/DDBJ databases">
        <title>Evolutionary Origins and Diversification of the Mycorrhizal Mutualists.</title>
        <authorList>
            <consortium name="DOE Joint Genome Institute"/>
            <consortium name="Mycorrhizal Genomics Consortium"/>
            <person name="Kohler A."/>
            <person name="Kuo A."/>
            <person name="Nagy L.G."/>
            <person name="Floudas D."/>
            <person name="Copeland A."/>
            <person name="Barry K.W."/>
            <person name="Cichocki N."/>
            <person name="Veneault-Fourrey C."/>
            <person name="LaButti K."/>
            <person name="Lindquist E.A."/>
            <person name="Lipzen A."/>
            <person name="Lundell T."/>
            <person name="Morin E."/>
            <person name="Murat C."/>
            <person name="Riley R."/>
            <person name="Ohm R."/>
            <person name="Sun H."/>
            <person name="Tunlid A."/>
            <person name="Henrissat B."/>
            <person name="Grigoriev I.V."/>
            <person name="Hibbett D.S."/>
            <person name="Martin F."/>
        </authorList>
    </citation>
    <scope>NUCLEOTIDE SEQUENCE [LARGE SCALE GENOMIC DNA]</scope>
    <source>
        <strain evidence="2 3">FD-325 SS-3</strain>
    </source>
</reference>
<feature type="compositionally biased region" description="Basic and acidic residues" evidence="1">
    <location>
        <begin position="58"/>
        <end position="71"/>
    </location>
</feature>
<dbReference type="Proteomes" id="UP000053263">
    <property type="component" value="Unassembled WGS sequence"/>
</dbReference>
<name>A0A0C9SW42_PLICR</name>
<dbReference type="HOGENOM" id="CLU_092519_0_0_1"/>
<feature type="compositionally biased region" description="Low complexity" evidence="1">
    <location>
        <begin position="108"/>
        <end position="118"/>
    </location>
</feature>
<organism evidence="2 3">
    <name type="scientific">Plicaturopsis crispa FD-325 SS-3</name>
    <dbReference type="NCBI Taxonomy" id="944288"/>
    <lineage>
        <taxon>Eukaryota</taxon>
        <taxon>Fungi</taxon>
        <taxon>Dikarya</taxon>
        <taxon>Basidiomycota</taxon>
        <taxon>Agaricomycotina</taxon>
        <taxon>Agaricomycetes</taxon>
        <taxon>Agaricomycetidae</taxon>
        <taxon>Amylocorticiales</taxon>
        <taxon>Amylocorticiaceae</taxon>
        <taxon>Plicatura</taxon>
        <taxon>Plicaturopsis crispa</taxon>
    </lineage>
</organism>
<evidence type="ECO:0000256" key="1">
    <source>
        <dbReference type="SAM" id="MobiDB-lite"/>
    </source>
</evidence>
<feature type="region of interest" description="Disordered" evidence="1">
    <location>
        <begin position="1"/>
        <end position="26"/>
    </location>
</feature>
<evidence type="ECO:0000313" key="2">
    <source>
        <dbReference type="EMBL" id="KII83485.1"/>
    </source>
</evidence>
<gene>
    <name evidence="2" type="ORF">PLICRDRAFT_180389</name>
</gene>
<evidence type="ECO:0000313" key="3">
    <source>
        <dbReference type="Proteomes" id="UP000053263"/>
    </source>
</evidence>
<keyword evidence="3" id="KW-1185">Reference proteome</keyword>
<protein>
    <submittedName>
        <fullName evidence="2">Uncharacterized protein</fullName>
    </submittedName>
</protein>
<dbReference type="EMBL" id="KN832577">
    <property type="protein sequence ID" value="KII83485.1"/>
    <property type="molecule type" value="Genomic_DNA"/>
</dbReference>
<sequence length="263" mass="29302">MRPPPPGSQLERELALAAAAEPSPKTELASLLAAVAANNREDPRYHQVQRLKMSSQPHSDERDSVSQEHENGQGGSSPVREEEQGAPSPEREEDEDAPSQGHAGEEVAPSSPAASPAADSDFQWYATDFQTGRDNLMVPKNMVPFKEGREDPQIPWEQRARFRSWVTTDRLRGVEAYNAGPGRFVGCLHCAEKGRDCVVQYNRAKCVPCDTLHAQCSRIQSFHEWRVCENMENDPEMSEDGGCGEFARFLHQSLYLHCNVLTL</sequence>
<proteinExistence type="predicted"/>